<protein>
    <recommendedName>
        <fullName evidence="9">U3 small nucleolar RNA-associated protein 25</fullName>
    </recommendedName>
</protein>
<reference evidence="8" key="1">
    <citation type="journal article" date="2023" name="Commun. Biol.">
        <title>Genome analysis of Parmales, the sister group of diatoms, reveals the evolutionary specialization of diatoms from phago-mixotrophs to photoautotrophs.</title>
        <authorList>
            <person name="Ban H."/>
            <person name="Sato S."/>
            <person name="Yoshikawa S."/>
            <person name="Yamada K."/>
            <person name="Nakamura Y."/>
            <person name="Ichinomiya M."/>
            <person name="Sato N."/>
            <person name="Blanc-Mathieu R."/>
            <person name="Endo H."/>
            <person name="Kuwata A."/>
            <person name="Ogata H."/>
        </authorList>
    </citation>
    <scope>NUCLEOTIDE SEQUENCE [LARGE SCALE GENOMIC DNA]</scope>
    <source>
        <strain evidence="8">NIES 3699</strain>
    </source>
</reference>
<dbReference type="InterPro" id="IPR053939">
    <property type="entry name" value="UTP25_C"/>
</dbReference>
<dbReference type="PANTHER" id="PTHR12933">
    <property type="entry name" value="ORF PROTEIN-RELATED"/>
    <property type="match status" value="1"/>
</dbReference>
<feature type="compositionally biased region" description="Basic residues" evidence="4">
    <location>
        <begin position="1"/>
        <end position="20"/>
    </location>
</feature>
<feature type="compositionally biased region" description="Acidic residues" evidence="4">
    <location>
        <begin position="83"/>
        <end position="92"/>
    </location>
</feature>
<comment type="caution">
    <text evidence="7">The sequence shown here is derived from an EMBL/GenBank/DDBJ whole genome shotgun (WGS) entry which is preliminary data.</text>
</comment>
<evidence type="ECO:0000256" key="4">
    <source>
        <dbReference type="SAM" id="MobiDB-lite"/>
    </source>
</evidence>
<sequence length="626" mass="70782">MPSFKKKKKDKKKDKKKKKGSAQSSKSKYWGEDPENLEKPGKKRKKESEEKQQEKKRLKEEREQASAAAVDESVQSLPRSDADSDSDSDSDDSQPVGSTLTDLVGLTGKASGGSFSDSDDDGDSVESFSDSGSESDEEAAELPDLDTRTWLSCEEPPPLPFKSKTVNDLSITSNSEDVASINSALHSYHSILAPTASLSPSKVLPHLTSHVLNSNALEKCQFTRVKVLVLLPTRGMCLKLMEKWRSIVDFDDCERLEEEYGVPEDTITEEDWRKSKSKGKSFNRFFAPNINNDDDFKLSLSLSRPDVPKSSGKKSKKSTPPPKPRGKLHTPYDASDVLLTTPLSLTLWAERSKDDCVKYLSSLEIIYLPHSSFNHLQNPQHLKSSLQTCNSTPYSTEGVDFSKLHPFILDSSPRRRQLLMSSDFNTKELNSIFNQAPNNFGSVKASFGLTSQLKKVNLNLTHTFKRLPCTSYSHYLKSYLLSTSHLLSSISDKKGVLIYIPDYLLYTHVRVEMLKKNIKHVAFTEYSRWSEVQRGRSWFYHGKRGVAVMTGRAFFYNRYKVRGVDTVYFLGPPGWEYREVLEGMGRQGMEVVTFFTKWDMINVKGIVGEEECKRIRKSDAESFCFE</sequence>
<comment type="similarity">
    <text evidence="2">Belongs to the UTP25 family.</text>
</comment>
<feature type="compositionally biased region" description="Basic and acidic residues" evidence="4">
    <location>
        <begin position="36"/>
        <end position="64"/>
    </location>
</feature>
<dbReference type="EMBL" id="BRXX01000074">
    <property type="protein sequence ID" value="GMH87581.1"/>
    <property type="molecule type" value="Genomic_DNA"/>
</dbReference>
<dbReference type="GO" id="GO:0019843">
    <property type="term" value="F:rRNA binding"/>
    <property type="evidence" value="ECO:0007669"/>
    <property type="project" value="TreeGrafter"/>
</dbReference>
<dbReference type="Pfam" id="PF06862">
    <property type="entry name" value="Utp25_C"/>
    <property type="match status" value="1"/>
</dbReference>
<proteinExistence type="inferred from homology"/>
<dbReference type="GO" id="GO:0034511">
    <property type="term" value="F:U3 snoRNA binding"/>
    <property type="evidence" value="ECO:0007669"/>
    <property type="project" value="InterPro"/>
</dbReference>
<keyword evidence="3" id="KW-0539">Nucleus</keyword>
<evidence type="ECO:0000256" key="2">
    <source>
        <dbReference type="ARBA" id="ARBA00009223"/>
    </source>
</evidence>
<dbReference type="Proteomes" id="UP001165160">
    <property type="component" value="Unassembled WGS sequence"/>
</dbReference>
<evidence type="ECO:0008006" key="9">
    <source>
        <dbReference type="Google" id="ProtNLM"/>
    </source>
</evidence>
<evidence type="ECO:0000259" key="6">
    <source>
        <dbReference type="Pfam" id="PF22916"/>
    </source>
</evidence>
<evidence type="ECO:0000313" key="7">
    <source>
        <dbReference type="EMBL" id="GMH87581.1"/>
    </source>
</evidence>
<feature type="compositionally biased region" description="Acidic residues" evidence="4">
    <location>
        <begin position="133"/>
        <end position="144"/>
    </location>
</feature>
<keyword evidence="8" id="KW-1185">Reference proteome</keyword>
<evidence type="ECO:0000259" key="5">
    <source>
        <dbReference type="Pfam" id="PF06862"/>
    </source>
</evidence>
<feature type="region of interest" description="Disordered" evidence="4">
    <location>
        <begin position="304"/>
        <end position="331"/>
    </location>
</feature>
<evidence type="ECO:0000256" key="1">
    <source>
        <dbReference type="ARBA" id="ARBA00004604"/>
    </source>
</evidence>
<dbReference type="InterPro" id="IPR053940">
    <property type="entry name" value="UTP25_NTPase-like"/>
</dbReference>
<dbReference type="GO" id="GO:0032040">
    <property type="term" value="C:small-subunit processome"/>
    <property type="evidence" value="ECO:0007669"/>
    <property type="project" value="TreeGrafter"/>
</dbReference>
<feature type="region of interest" description="Disordered" evidence="4">
    <location>
        <begin position="1"/>
        <end position="148"/>
    </location>
</feature>
<comment type="subcellular location">
    <subcellularLocation>
        <location evidence="1">Nucleus</location>
        <location evidence="1">Nucleolus</location>
    </subcellularLocation>
</comment>
<evidence type="ECO:0000313" key="8">
    <source>
        <dbReference type="Proteomes" id="UP001165160"/>
    </source>
</evidence>
<dbReference type="InterPro" id="IPR010678">
    <property type="entry name" value="UTP25"/>
</dbReference>
<feature type="domain" description="UTP25 NTP hydrolase-like" evidence="6">
    <location>
        <begin position="217"/>
        <end position="440"/>
    </location>
</feature>
<dbReference type="PANTHER" id="PTHR12933:SF0">
    <property type="entry name" value="U3 SMALL NUCLEOLAR RNA-ASSOCIATED PROTEIN 25 HOMOLOG"/>
    <property type="match status" value="1"/>
</dbReference>
<dbReference type="AlphaFoldDB" id="A0A9W7BAX4"/>
<organism evidence="7 8">
    <name type="scientific">Triparma verrucosa</name>
    <dbReference type="NCBI Taxonomy" id="1606542"/>
    <lineage>
        <taxon>Eukaryota</taxon>
        <taxon>Sar</taxon>
        <taxon>Stramenopiles</taxon>
        <taxon>Ochrophyta</taxon>
        <taxon>Bolidophyceae</taxon>
        <taxon>Parmales</taxon>
        <taxon>Triparmaceae</taxon>
        <taxon>Triparma</taxon>
    </lineage>
</organism>
<gene>
    <name evidence="7" type="ORF">TrVE_jg2618</name>
</gene>
<accession>A0A9W7BAX4</accession>
<dbReference type="GO" id="GO:0000462">
    <property type="term" value="P:maturation of SSU-rRNA from tricistronic rRNA transcript (SSU-rRNA, 5.8S rRNA, LSU-rRNA)"/>
    <property type="evidence" value="ECO:0007669"/>
    <property type="project" value="TreeGrafter"/>
</dbReference>
<feature type="domain" description="UTP25 C-terminal" evidence="5">
    <location>
        <begin position="453"/>
        <end position="625"/>
    </location>
</feature>
<dbReference type="Pfam" id="PF22916">
    <property type="entry name" value="UTP25_NTPase-like"/>
    <property type="match status" value="1"/>
</dbReference>
<name>A0A9W7BAX4_9STRA</name>
<evidence type="ECO:0000256" key="3">
    <source>
        <dbReference type="ARBA" id="ARBA00023242"/>
    </source>
</evidence>